<dbReference type="AlphaFoldDB" id="A0A420EM87"/>
<accession>A0A420EM87</accession>
<proteinExistence type="predicted"/>
<protein>
    <submittedName>
        <fullName evidence="1">Uncharacterized protein</fullName>
    </submittedName>
</protein>
<name>A0A420EM87_9SPHN</name>
<organism evidence="1 2">
    <name type="scientific">Altericroceibacterium spongiae</name>
    <dbReference type="NCBI Taxonomy" id="2320269"/>
    <lineage>
        <taxon>Bacteria</taxon>
        <taxon>Pseudomonadati</taxon>
        <taxon>Pseudomonadota</taxon>
        <taxon>Alphaproteobacteria</taxon>
        <taxon>Sphingomonadales</taxon>
        <taxon>Erythrobacteraceae</taxon>
        <taxon>Altericroceibacterium</taxon>
    </lineage>
</organism>
<dbReference type="OrthoDB" id="7391054at2"/>
<evidence type="ECO:0000313" key="2">
    <source>
        <dbReference type="Proteomes" id="UP000284395"/>
    </source>
</evidence>
<dbReference type="RefSeq" id="WP_120324202.1">
    <property type="nucleotide sequence ID" value="NZ_RAPF01000003.1"/>
</dbReference>
<evidence type="ECO:0000313" key="1">
    <source>
        <dbReference type="EMBL" id="RKF21793.1"/>
    </source>
</evidence>
<sequence length="220" mass="23827">MNPAGHHAYGKAVQLQTTGLPLPYRILRNLALLTLPLLAACGNSDADSPVRITLPDADPVTRPREPLPSPDVEGALWQVSEDGRAIHFGLPDEPPYLTLACRLTETPPQLRIIRHVEARPDTSALFPVIGNGMISRFKMEAVLNDGEWRWEGTYPADAPALDVFTGTRDLEATLPGAGSLVIEGSRLPGEFVTWCRLGGKVMQASEEEQAEAEEANAADD</sequence>
<dbReference type="EMBL" id="RAPF01000003">
    <property type="protein sequence ID" value="RKF21793.1"/>
    <property type="molecule type" value="Genomic_DNA"/>
</dbReference>
<comment type="caution">
    <text evidence="1">The sequence shown here is derived from an EMBL/GenBank/DDBJ whole genome shotgun (WGS) entry which is preliminary data.</text>
</comment>
<gene>
    <name evidence="1" type="ORF">D6851_07170</name>
</gene>
<keyword evidence="2" id="KW-1185">Reference proteome</keyword>
<reference evidence="1 2" key="1">
    <citation type="submission" date="2018-09" db="EMBL/GenBank/DDBJ databases">
        <title>Altererythrobacter spongiae sp. nov., isolated from a marine sponge.</title>
        <authorList>
            <person name="Zhuang L."/>
            <person name="Luo L."/>
        </authorList>
    </citation>
    <scope>NUCLEOTIDE SEQUENCE [LARGE SCALE GENOMIC DNA]</scope>
    <source>
        <strain evidence="1 2">HN-Y73</strain>
    </source>
</reference>
<dbReference type="Proteomes" id="UP000284395">
    <property type="component" value="Unassembled WGS sequence"/>
</dbReference>